<dbReference type="Proteomes" id="UP000015453">
    <property type="component" value="Unassembled WGS sequence"/>
</dbReference>
<accession>S8CED6</accession>
<reference evidence="2 3" key="1">
    <citation type="journal article" date="2013" name="BMC Genomics">
        <title>The miniature genome of a carnivorous plant Genlisea aurea contains a low number of genes and short non-coding sequences.</title>
        <authorList>
            <person name="Leushkin E.V."/>
            <person name="Sutormin R.A."/>
            <person name="Nabieva E.R."/>
            <person name="Penin A.A."/>
            <person name="Kondrashov A.S."/>
            <person name="Logacheva M.D."/>
        </authorList>
    </citation>
    <scope>NUCLEOTIDE SEQUENCE [LARGE SCALE GENOMIC DNA]</scope>
</reference>
<gene>
    <name evidence="2" type="ORF">M569_09570</name>
</gene>
<feature type="non-terminal residue" evidence="2">
    <location>
        <position position="1"/>
    </location>
</feature>
<sequence length="56" mass="6382">NGASWADQWDPDPTPSETTTSKKKTKHGRSYSDKTTWKEKMIGLSWIKNIAKKSTK</sequence>
<organism evidence="2 3">
    <name type="scientific">Genlisea aurea</name>
    <dbReference type="NCBI Taxonomy" id="192259"/>
    <lineage>
        <taxon>Eukaryota</taxon>
        <taxon>Viridiplantae</taxon>
        <taxon>Streptophyta</taxon>
        <taxon>Embryophyta</taxon>
        <taxon>Tracheophyta</taxon>
        <taxon>Spermatophyta</taxon>
        <taxon>Magnoliopsida</taxon>
        <taxon>eudicotyledons</taxon>
        <taxon>Gunneridae</taxon>
        <taxon>Pentapetalae</taxon>
        <taxon>asterids</taxon>
        <taxon>lamiids</taxon>
        <taxon>Lamiales</taxon>
        <taxon>Lentibulariaceae</taxon>
        <taxon>Genlisea</taxon>
    </lineage>
</organism>
<evidence type="ECO:0000313" key="2">
    <source>
        <dbReference type="EMBL" id="EPS65210.1"/>
    </source>
</evidence>
<protein>
    <submittedName>
        <fullName evidence="2">Uncharacterized protein</fullName>
    </submittedName>
</protein>
<dbReference type="EMBL" id="AUSU01004363">
    <property type="protein sequence ID" value="EPS65210.1"/>
    <property type="molecule type" value="Genomic_DNA"/>
</dbReference>
<evidence type="ECO:0000313" key="3">
    <source>
        <dbReference type="Proteomes" id="UP000015453"/>
    </source>
</evidence>
<feature type="region of interest" description="Disordered" evidence="1">
    <location>
        <begin position="1"/>
        <end position="33"/>
    </location>
</feature>
<name>S8CED6_9LAMI</name>
<proteinExistence type="predicted"/>
<dbReference type="AlphaFoldDB" id="S8CED6"/>
<feature type="non-terminal residue" evidence="2">
    <location>
        <position position="56"/>
    </location>
</feature>
<evidence type="ECO:0000256" key="1">
    <source>
        <dbReference type="SAM" id="MobiDB-lite"/>
    </source>
</evidence>
<comment type="caution">
    <text evidence="2">The sequence shown here is derived from an EMBL/GenBank/DDBJ whole genome shotgun (WGS) entry which is preliminary data.</text>
</comment>
<dbReference type="OrthoDB" id="913419at2759"/>
<keyword evidence="3" id="KW-1185">Reference proteome</keyword>